<evidence type="ECO:0000313" key="2">
    <source>
        <dbReference type="Proteomes" id="UP001597641"/>
    </source>
</evidence>
<evidence type="ECO:0000313" key="1">
    <source>
        <dbReference type="EMBL" id="MFD3002589.1"/>
    </source>
</evidence>
<dbReference type="EMBL" id="JBHUOX010000018">
    <property type="protein sequence ID" value="MFD3002589.1"/>
    <property type="molecule type" value="Genomic_DNA"/>
</dbReference>
<reference evidence="2" key="1">
    <citation type="journal article" date="2019" name="Int. J. Syst. Evol. Microbiol.">
        <title>The Global Catalogue of Microorganisms (GCM) 10K type strain sequencing project: providing services to taxonomists for standard genome sequencing and annotation.</title>
        <authorList>
            <consortium name="The Broad Institute Genomics Platform"/>
            <consortium name="The Broad Institute Genome Sequencing Center for Infectious Disease"/>
            <person name="Wu L."/>
            <person name="Ma J."/>
        </authorList>
    </citation>
    <scope>NUCLEOTIDE SEQUENCE [LARGE SCALE GENOMIC DNA]</scope>
    <source>
        <strain evidence="2">KCTC 23984</strain>
    </source>
</reference>
<sequence length="118" mass="13787">MKKNLDTPFNEGFCNHLEYHLGRTFRNSDRADIMGFWCDGVLCEPITEAELKKTHRIETSAWIGRDGQDEYLMTIKFGKKSLLHFNKGEDLIDTIPGEESTHWIDIDTNKRTIEIRLK</sequence>
<protein>
    <submittedName>
        <fullName evidence="1">Uncharacterized protein</fullName>
    </submittedName>
</protein>
<dbReference type="RefSeq" id="WP_377488268.1">
    <property type="nucleotide sequence ID" value="NZ_JBHUOX010000018.1"/>
</dbReference>
<proteinExistence type="predicted"/>
<comment type="caution">
    <text evidence="1">The sequence shown here is derived from an EMBL/GenBank/DDBJ whole genome shotgun (WGS) entry which is preliminary data.</text>
</comment>
<dbReference type="Proteomes" id="UP001597641">
    <property type="component" value="Unassembled WGS sequence"/>
</dbReference>
<keyword evidence="2" id="KW-1185">Reference proteome</keyword>
<name>A0ABW6C004_9BACT</name>
<gene>
    <name evidence="1" type="ORF">ACFS7Z_19620</name>
</gene>
<organism evidence="1 2">
    <name type="scientific">Pontibacter toksunensis</name>
    <dbReference type="NCBI Taxonomy" id="1332631"/>
    <lineage>
        <taxon>Bacteria</taxon>
        <taxon>Pseudomonadati</taxon>
        <taxon>Bacteroidota</taxon>
        <taxon>Cytophagia</taxon>
        <taxon>Cytophagales</taxon>
        <taxon>Hymenobacteraceae</taxon>
        <taxon>Pontibacter</taxon>
    </lineage>
</organism>
<accession>A0ABW6C004</accession>